<accession>F4CE87</accession>
<dbReference type="AlphaFoldDB" id="F4CE87"/>
<feature type="domain" description="Galactosyltransferase C-terminal" evidence="3">
    <location>
        <begin position="165"/>
        <end position="221"/>
    </location>
</feature>
<sequence>MYPSVSLIISTYNWPQALNLCLKSVRKQSYMPNEIIIADDGSRKETKILIDSFKKKLKNISIHHVWHEDEGFRKSLILNKAIKVASSDYIVQIDGDVILDKHFIKDHLSVMEKRTFVRGTRAHIKEELLPAVFDEERIHFSCFNKGVKNRFNAFRIPFLAWLFTKKRNSSKSVRGSNLAFWKADFITVNGYDNDLQGWGHEDEELAARLVNSGVMKKKLKLKAVQFHLTHRLAPRTNEEKHGFSLRNTLQKNIQQCKNGYHEVHPVPHGQQFELA</sequence>
<feature type="domain" description="Glycosyltransferase 2-like" evidence="2">
    <location>
        <begin position="6"/>
        <end position="136"/>
    </location>
</feature>
<protein>
    <submittedName>
        <fullName evidence="4">Glycosyl transferase family 2</fullName>
    </submittedName>
</protein>
<dbReference type="PANTHER" id="PTHR43685">
    <property type="entry name" value="GLYCOSYLTRANSFERASE"/>
    <property type="match status" value="1"/>
</dbReference>
<dbReference type="STRING" id="743722.Sph21_2434"/>
<dbReference type="SUPFAM" id="SSF53448">
    <property type="entry name" value="Nucleotide-diphospho-sugar transferases"/>
    <property type="match status" value="1"/>
</dbReference>
<organism evidence="4">
    <name type="scientific">Sphingobacterium sp. (strain 21)</name>
    <dbReference type="NCBI Taxonomy" id="743722"/>
    <lineage>
        <taxon>Bacteria</taxon>
        <taxon>Pseudomonadati</taxon>
        <taxon>Bacteroidota</taxon>
        <taxon>Sphingobacteriia</taxon>
        <taxon>Sphingobacteriales</taxon>
        <taxon>Sphingobacteriaceae</taxon>
        <taxon>Sphingobacterium</taxon>
    </lineage>
</organism>
<dbReference type="PANTHER" id="PTHR43685:SF3">
    <property type="entry name" value="SLR2126 PROTEIN"/>
    <property type="match status" value="1"/>
</dbReference>
<dbReference type="Gene3D" id="3.90.550.10">
    <property type="entry name" value="Spore Coat Polysaccharide Biosynthesis Protein SpsA, Chain A"/>
    <property type="match status" value="1"/>
</dbReference>
<dbReference type="OrthoDB" id="9801954at2"/>
<evidence type="ECO:0000256" key="1">
    <source>
        <dbReference type="ARBA" id="ARBA00022679"/>
    </source>
</evidence>
<name>F4CE87_SPHS2</name>
<dbReference type="InterPro" id="IPR050834">
    <property type="entry name" value="Glycosyltransf_2"/>
</dbReference>
<dbReference type="PATRIC" id="fig|743722.3.peg.2605"/>
<dbReference type="InterPro" id="IPR029044">
    <property type="entry name" value="Nucleotide-diphossugar_trans"/>
</dbReference>
<dbReference type="GO" id="GO:0016740">
    <property type="term" value="F:transferase activity"/>
    <property type="evidence" value="ECO:0007669"/>
    <property type="project" value="UniProtKB-KW"/>
</dbReference>
<dbReference type="KEGG" id="shg:Sph21_2434"/>
<proteinExistence type="predicted"/>
<evidence type="ECO:0000259" key="2">
    <source>
        <dbReference type="Pfam" id="PF00535"/>
    </source>
</evidence>
<dbReference type="HOGENOM" id="CLU_025996_24_0_10"/>
<dbReference type="InterPro" id="IPR027791">
    <property type="entry name" value="Galactosyl_T_C"/>
</dbReference>
<gene>
    <name evidence="4" type="ordered locus">Sph21_2434</name>
</gene>
<evidence type="ECO:0000313" key="4">
    <source>
        <dbReference type="EMBL" id="ADZ78988.1"/>
    </source>
</evidence>
<dbReference type="Pfam" id="PF00535">
    <property type="entry name" value="Glycos_transf_2"/>
    <property type="match status" value="1"/>
</dbReference>
<dbReference type="EMBL" id="CP002584">
    <property type="protein sequence ID" value="ADZ78988.1"/>
    <property type="molecule type" value="Genomic_DNA"/>
</dbReference>
<dbReference type="eggNOG" id="COG1215">
    <property type="taxonomic scope" value="Bacteria"/>
</dbReference>
<dbReference type="InterPro" id="IPR001173">
    <property type="entry name" value="Glyco_trans_2-like"/>
</dbReference>
<keyword evidence="1 4" id="KW-0808">Transferase</keyword>
<reference evidence="4" key="1">
    <citation type="submission" date="2011-03" db="EMBL/GenBank/DDBJ databases">
        <title>Complete sequence of Sphingobacterium sp. 21.</title>
        <authorList>
            <consortium name="US DOE Joint Genome Institute"/>
            <person name="Lucas S."/>
            <person name="Copeland A."/>
            <person name="Lapidus A."/>
            <person name="Cheng J.-F."/>
            <person name="Goodwin L."/>
            <person name="Pitluck S."/>
            <person name="Davenport K."/>
            <person name="Detter J.C."/>
            <person name="Han C."/>
            <person name="Tapia R."/>
            <person name="Land M."/>
            <person name="Hauser L."/>
            <person name="Kyrpides N."/>
            <person name="Ivanova N."/>
            <person name="Ovchinnikova G."/>
            <person name="Pagani I."/>
            <person name="Siebers A.K."/>
            <person name="Allgaier M."/>
            <person name="Thelen M.P."/>
            <person name="Hugenholtz P."/>
            <person name="Woyke T."/>
        </authorList>
    </citation>
    <scope>NUCLEOTIDE SEQUENCE</scope>
    <source>
        <strain evidence="4">21</strain>
    </source>
</reference>
<dbReference type="Pfam" id="PF02709">
    <property type="entry name" value="Glyco_transf_7C"/>
    <property type="match status" value="1"/>
</dbReference>
<evidence type="ECO:0000259" key="3">
    <source>
        <dbReference type="Pfam" id="PF02709"/>
    </source>
</evidence>
<dbReference type="CDD" id="cd06420">
    <property type="entry name" value="GT2_Chondriotin_Pol_N"/>
    <property type="match status" value="1"/>
</dbReference>